<accession>A0A7M7KI99</accession>
<reference evidence="7" key="1">
    <citation type="submission" date="2021-01" db="UniProtKB">
        <authorList>
            <consortium name="EnsemblMetazoa"/>
        </authorList>
    </citation>
    <scope>IDENTIFICATION</scope>
</reference>
<dbReference type="RefSeq" id="XP_022666348.1">
    <property type="nucleotide sequence ID" value="XM_022810613.1"/>
</dbReference>
<dbReference type="KEGG" id="vde:111252528"/>
<dbReference type="GO" id="GO:0005096">
    <property type="term" value="F:GTPase activator activity"/>
    <property type="evidence" value="ECO:0007669"/>
    <property type="project" value="UniProtKB-KW"/>
</dbReference>
<dbReference type="Gene3D" id="2.30.42.10">
    <property type="match status" value="1"/>
</dbReference>
<dbReference type="InParanoid" id="A0A7M7KI99"/>
<feature type="region of interest" description="Disordered" evidence="4">
    <location>
        <begin position="904"/>
        <end position="931"/>
    </location>
</feature>
<dbReference type="GO" id="GO:0005737">
    <property type="term" value="C:cytoplasm"/>
    <property type="evidence" value="ECO:0007669"/>
    <property type="project" value="TreeGrafter"/>
</dbReference>
<dbReference type="PANTHER" id="PTHR15711:SF22">
    <property type="entry name" value="RAP-GAP DOMAIN-CONTAINING PROTEIN"/>
    <property type="match status" value="1"/>
</dbReference>
<feature type="region of interest" description="Disordered" evidence="4">
    <location>
        <begin position="702"/>
        <end position="721"/>
    </location>
</feature>
<dbReference type="PROSITE" id="PS50085">
    <property type="entry name" value="RAPGAP"/>
    <property type="match status" value="1"/>
</dbReference>
<evidence type="ECO:0000313" key="7">
    <source>
        <dbReference type="EnsemblMetazoa" id="XP_022666348"/>
    </source>
</evidence>
<dbReference type="FunFam" id="3.40.50.11210:FF:000002">
    <property type="entry name" value="Signal-induced proliferation-associated 1-like protein 1"/>
    <property type="match status" value="1"/>
</dbReference>
<feature type="compositionally biased region" description="Polar residues" evidence="4">
    <location>
        <begin position="109"/>
        <end position="118"/>
    </location>
</feature>
<feature type="compositionally biased region" description="Basic and acidic residues" evidence="4">
    <location>
        <begin position="947"/>
        <end position="959"/>
    </location>
</feature>
<dbReference type="PROSITE" id="PS50106">
    <property type="entry name" value="PDZ"/>
    <property type="match status" value="1"/>
</dbReference>
<dbReference type="SUPFAM" id="SSF111347">
    <property type="entry name" value="Rap/Ran-GAP"/>
    <property type="match status" value="1"/>
</dbReference>
<dbReference type="InterPro" id="IPR050989">
    <property type="entry name" value="Rap1_Ran_GAP"/>
</dbReference>
<feature type="compositionally biased region" description="Basic residues" evidence="4">
    <location>
        <begin position="2197"/>
        <end position="2207"/>
    </location>
</feature>
<keyword evidence="1" id="KW-0343">GTPase activation</keyword>
<evidence type="ECO:0000256" key="4">
    <source>
        <dbReference type="SAM" id="MobiDB-lite"/>
    </source>
</evidence>
<feature type="domain" description="Rap-GAP" evidence="5">
    <location>
        <begin position="1369"/>
        <end position="1586"/>
    </location>
</feature>
<feature type="domain" description="PDZ" evidence="6">
    <location>
        <begin position="1772"/>
        <end position="1836"/>
    </location>
</feature>
<feature type="compositionally biased region" description="Low complexity" evidence="4">
    <location>
        <begin position="79"/>
        <end position="108"/>
    </location>
</feature>
<feature type="region of interest" description="Disordered" evidence="4">
    <location>
        <begin position="509"/>
        <end position="610"/>
    </location>
</feature>
<feature type="compositionally biased region" description="Polar residues" evidence="4">
    <location>
        <begin position="2348"/>
        <end position="2369"/>
    </location>
</feature>
<dbReference type="EnsemblMetazoa" id="XM_022810613">
    <property type="protein sequence ID" value="XP_022666348"/>
    <property type="gene ID" value="LOC111252528"/>
</dbReference>
<protein>
    <recommendedName>
        <fullName evidence="9">Signal-induced proliferation-associated 1-like protein 2</fullName>
    </recommendedName>
</protein>
<feature type="compositionally biased region" description="Low complexity" evidence="4">
    <location>
        <begin position="1012"/>
        <end position="1027"/>
    </location>
</feature>
<feature type="compositionally biased region" description="Basic and acidic residues" evidence="4">
    <location>
        <begin position="999"/>
        <end position="1010"/>
    </location>
</feature>
<dbReference type="GO" id="GO:0051056">
    <property type="term" value="P:regulation of small GTPase mediated signal transduction"/>
    <property type="evidence" value="ECO:0007669"/>
    <property type="project" value="InterPro"/>
</dbReference>
<dbReference type="InterPro" id="IPR001478">
    <property type="entry name" value="PDZ"/>
</dbReference>
<feature type="compositionally biased region" description="Low complexity" evidence="4">
    <location>
        <begin position="2079"/>
        <end position="2092"/>
    </location>
</feature>
<evidence type="ECO:0008006" key="9">
    <source>
        <dbReference type="Google" id="ProtNLM"/>
    </source>
</evidence>
<sequence length="2369" mass="252314">MAAGTTAGARSTNRRWTVATGPGTLHLLATGNRSSGGLGHSFPAGVPAGPVGGGWPAASTSGHALADRDSAPVAQIPPKSSISDIIIKGDNNNNNSSSNKHSYANSSKQRQQQETGQHLSRPESPLGPLRLQNRNSSANHYSGPAFVGNGHHHCNHHQKNISIDDNINHHNRSNNRHGRTRRPRSQQEVSSGSSGIHLAASSGVGKRHGSCDHLTNVLLTSPSPRINQGRNPASVERRCSGGDGCGSKNAAAVVGSAGQWHAADKVASGGVDVSPGTTGCRQNRVGHERSNVQQKEQQVDEQFAPRRRGGHVQTTRRAASFDRSSALAAIQQPQQQIWEPQRVGVFHQPDASQRVSRRRSAYGLRSGSSLLQRTERQQKQSQPNRLCMEVPTAHCAPCAPKRESLRVRLVTLDAATSLGPSAIPVSQGPVPFSTMTVTLSDPPPPAAQTGELQREQRQSPNQVGQTGETLRPLQARQHAQLDHETVALQSSQLLRVRAAEFYRVNGLAGAEHPTGVGTHSRLFKSGSMSHLNNNNNSPNISSGNNNNNNKIGNISSNSVPITNNNSVQHNNNPQQAQLQQQQPMHGKLGQPASNQTAGASFGHPDFRASYGMGHHQRRATIGTAGGALTGSLGPTHSPHYHSQLTGSRGESRNEPAPERPQRTHSERQPAKPMAMPLLERKRQHQQQASQAHAHLPLSTQAANGHHHVGHGSHAGHHRISGLHRSNSSLDLEQHFHTISGNTGAVVTGTGSGGSLVGGNSQAAGGMVAQRKSRISPSTSEKNVNLSLEEYALGMGTTAGTTTTGGRRRDYGSASSLDVLGTTGDSFFAMLREYRGSHGLNGPGVAAADSVGKRACAVPAIPLDQRSAGPAKIQEYLRGKLTGSAALAATANLHAAPGVTVVNLEHHGSSGAPESQNPTTAGPLDPHLPVADSPKLRSKFQRLLLSTGDKHTKSKDKSKDSGGSYSMSTPSGGSEPSGAPPGNAPGAGSASSKKKLVKAAKSEDWSNREDETAAGGAPGSAQQGCSGAQSAALDSARLEDRLRKKLFAHYDCQSLTANLTLASRLRNVLAKRRNTTTGASAASQLGDNCEGRDGDAGDGRFNELVQSCPFFRNELGGEEERQLALNRFTANRHKSLQMTDRDYRASAHIEAPYKTSTLRQVLSNNSSLSSSADSGAGGSSAASTSLPLSSCTQMVHKPMSACGLSVLESSGGAAKWKFRPCPYEVPSSIIEGVDHGATFYRTFFENEDHQNWLGIDEELGPIAISIKKERVGSTPLPTALTSEGGRPQDHANHHHHNSYRLIIRTSGLNDLRGTILEDAIPGLWSGSSSGSSSRKGREGATLAREVIEFVAPEIQLSCLRLAMPAVEQQLLKLDEQKLNNTYKVGVLYCKASQSTEEEMYNNEIAGPAFDEFLDVLGRKINLKDFAGYKGGLDCKTDTTGTQSVYNTFEDCEVMFHVSTLLPYTPANRQQILRKRHIGNDIVTIVFQEPGSLPFTPKNIRSRFQHVFIVVRAQNPCTEHTRYKVAITRSRDIVAFGPPLPEGATFERDIKFTNWLLAKVINAENAAHRSHKFATMAQRTRQECIRDLATHSVLQTSLTEGSNGRFSLLNSFGGRSSKKDKTSHMIAQRLSQLNHGGCYVPDRCVREAISWQVQVEDCGAGGVLIDAHLAISAESIAVVEASTGQVVFGAPTSTVLGFSSAPGTVRIFYHQGESLLVKVRDRDLPPTVITSSSSSGGGGSSSVGRMAGGAWELDEIREICSRLEDVSGARETVKLVIERNAHGQLGFHVNYEGIVQEVEKNGNAYAAGLRPGARLVEACHIAVATLTYDQLVDVLKTSTVVTVTIVLPYTQRDSNQYNIARRGCGQHNCSYLEQTVGEYESRMAFQQRSVSENAFSAVMRYQQTPPPLPLRSNSANLVGGTRCEQSSVAAGLLNASSGSAPLPTGSGVGGHDQTKPIATSTASLGQLGGGGQMLAAPGHQLNYPIRMSASAQQIWPTNNATSVHEMVTAVHPTPAHSQSSSTEGKSSPLERRTTLATVNAHSFQQQQHSFLNPAAEPQVAPCGLSLSGQSAVSCGEDERQSPCSSVGGASSGASSRLGGCINIVTVPASPAKVQLRSHHGQSHVSGPSSQHSISPVSQVSHMADGSSSASNSNCNTLDKEWRRLSIEALTGGNGSGGLDRDSLDNSKELQQLQQGLMGSHHHHHHHHHHHDNDVATMATASGIGHEAGSRGGISGSSVGAIGCGSGPMHATSLHALHGMHAGSGRLSQASSYAPSLHSAQSTHSSMSRGSGDRDRISQPTQSEDPHELALKVAELTNHLAQEQCEKAMLERQLREIQEENDRLKREKNDAQSQLKKITSWWHSGQPPQQHP</sequence>
<feature type="compositionally biased region" description="Polar residues" evidence="4">
    <location>
        <begin position="217"/>
        <end position="231"/>
    </location>
</feature>
<dbReference type="Pfam" id="PF02145">
    <property type="entry name" value="Rap_GAP"/>
    <property type="match status" value="1"/>
</dbReference>
<feature type="region of interest" description="Disordered" evidence="4">
    <location>
        <begin position="2109"/>
        <end position="2152"/>
    </location>
</feature>
<dbReference type="SUPFAM" id="SSF50156">
    <property type="entry name" value="PDZ domain-like"/>
    <property type="match status" value="1"/>
</dbReference>
<evidence type="ECO:0000259" key="5">
    <source>
        <dbReference type="PROSITE" id="PS50085"/>
    </source>
</evidence>
<dbReference type="InterPro" id="IPR035974">
    <property type="entry name" value="Rap/Ran-GAP_sf"/>
</dbReference>
<feature type="region of interest" description="Disordered" evidence="4">
    <location>
        <begin position="2338"/>
        <end position="2369"/>
    </location>
</feature>
<name>A0A7M7KI99_VARDE</name>
<feature type="region of interest" description="Disordered" evidence="4">
    <location>
        <begin position="2262"/>
        <end position="2302"/>
    </location>
</feature>
<evidence type="ECO:0000313" key="8">
    <source>
        <dbReference type="Proteomes" id="UP000594260"/>
    </source>
</evidence>
<feature type="compositionally biased region" description="Basic residues" evidence="4">
    <location>
        <begin position="150"/>
        <end position="159"/>
    </location>
</feature>
<evidence type="ECO:0000259" key="6">
    <source>
        <dbReference type="PROSITE" id="PS50106"/>
    </source>
</evidence>
<keyword evidence="8" id="KW-1185">Reference proteome</keyword>
<keyword evidence="3" id="KW-0175">Coiled coil</keyword>
<organism evidence="7 8">
    <name type="scientific">Varroa destructor</name>
    <name type="common">Honeybee mite</name>
    <dbReference type="NCBI Taxonomy" id="109461"/>
    <lineage>
        <taxon>Eukaryota</taxon>
        <taxon>Metazoa</taxon>
        <taxon>Ecdysozoa</taxon>
        <taxon>Arthropoda</taxon>
        <taxon>Chelicerata</taxon>
        <taxon>Arachnida</taxon>
        <taxon>Acari</taxon>
        <taxon>Parasitiformes</taxon>
        <taxon>Mesostigmata</taxon>
        <taxon>Gamasina</taxon>
        <taxon>Dermanyssoidea</taxon>
        <taxon>Varroidae</taxon>
        <taxon>Varroa</taxon>
    </lineage>
</organism>
<dbReference type="Pfam" id="PF00595">
    <property type="entry name" value="PDZ"/>
    <property type="match status" value="1"/>
</dbReference>
<feature type="region of interest" description="Disordered" evidence="4">
    <location>
        <begin position="2191"/>
        <end position="2210"/>
    </location>
</feature>
<proteinExistence type="predicted"/>
<feature type="region of interest" description="Disordered" evidence="4">
    <location>
        <begin position="269"/>
        <end position="297"/>
    </location>
</feature>
<feature type="compositionally biased region" description="Low complexity" evidence="4">
    <location>
        <begin position="960"/>
        <end position="976"/>
    </location>
</feature>
<feature type="compositionally biased region" description="Polar residues" evidence="4">
    <location>
        <begin position="2263"/>
        <end position="2281"/>
    </location>
</feature>
<dbReference type="InterPro" id="IPR036034">
    <property type="entry name" value="PDZ_sf"/>
</dbReference>
<dbReference type="GeneID" id="111252528"/>
<feature type="compositionally biased region" description="Polar residues" evidence="4">
    <location>
        <begin position="458"/>
        <end position="468"/>
    </location>
</feature>
<dbReference type="OrthoDB" id="2499658at2759"/>
<feature type="region of interest" description="Disordered" evidence="4">
    <location>
        <begin position="53"/>
        <end position="240"/>
    </location>
</feature>
<evidence type="ECO:0000256" key="1">
    <source>
        <dbReference type="ARBA" id="ARBA00022468"/>
    </source>
</evidence>
<keyword evidence="2" id="KW-0597">Phosphoprotein</keyword>
<dbReference type="InterPro" id="IPR000331">
    <property type="entry name" value="Rap/Ran_GAP_dom"/>
</dbReference>
<feature type="region of interest" description="Disordered" evidence="4">
    <location>
        <begin position="350"/>
        <end position="385"/>
    </location>
</feature>
<evidence type="ECO:0000256" key="2">
    <source>
        <dbReference type="ARBA" id="ARBA00022553"/>
    </source>
</evidence>
<feature type="compositionally biased region" description="Polar residues" evidence="4">
    <location>
        <begin position="2120"/>
        <end position="2152"/>
    </location>
</feature>
<feature type="compositionally biased region" description="Basic and acidic residues" evidence="4">
    <location>
        <begin position="2338"/>
        <end position="2347"/>
    </location>
</feature>
<dbReference type="PANTHER" id="PTHR15711">
    <property type="entry name" value="RAP GTPASE-ACTIVATING PROTEIN"/>
    <property type="match status" value="1"/>
</dbReference>
<feature type="compositionally biased region" description="Basic residues" evidence="4">
    <location>
        <begin position="169"/>
        <end position="184"/>
    </location>
</feature>
<dbReference type="Proteomes" id="UP000594260">
    <property type="component" value="Unplaced"/>
</dbReference>
<feature type="compositionally biased region" description="Basic and acidic residues" evidence="4">
    <location>
        <begin position="649"/>
        <end position="669"/>
    </location>
</feature>
<feature type="region of interest" description="Disordered" evidence="4">
    <location>
        <begin position="2071"/>
        <end position="2092"/>
    </location>
</feature>
<feature type="compositionally biased region" description="Low complexity" evidence="4">
    <location>
        <begin position="525"/>
        <end position="582"/>
    </location>
</feature>
<feature type="region of interest" description="Disordered" evidence="4">
    <location>
        <begin position="437"/>
        <end position="469"/>
    </location>
</feature>
<feature type="compositionally biased region" description="Basic residues" evidence="4">
    <location>
        <begin position="704"/>
        <end position="721"/>
    </location>
</feature>
<feature type="region of interest" description="Disordered" evidence="4">
    <location>
        <begin position="944"/>
        <end position="1027"/>
    </location>
</feature>
<dbReference type="SMART" id="SM00228">
    <property type="entry name" value="PDZ"/>
    <property type="match status" value="1"/>
</dbReference>
<evidence type="ECO:0000256" key="3">
    <source>
        <dbReference type="ARBA" id="ARBA00023054"/>
    </source>
</evidence>
<dbReference type="Gene3D" id="3.40.50.11210">
    <property type="entry name" value="Rap/Ran-GAP"/>
    <property type="match status" value="1"/>
</dbReference>
<feature type="region of interest" description="Disordered" evidence="4">
    <location>
        <begin position="624"/>
        <end position="670"/>
    </location>
</feature>